<dbReference type="EMBL" id="CP134145">
    <property type="protein sequence ID" value="WNC72362.1"/>
    <property type="molecule type" value="Genomic_DNA"/>
</dbReference>
<reference evidence="3" key="1">
    <citation type="submission" date="2023-09" db="EMBL/GenBank/DDBJ databases">
        <authorList>
            <person name="Li S."/>
            <person name="Li X."/>
            <person name="Zhang C."/>
            <person name="Zhao Z."/>
        </authorList>
    </citation>
    <scope>NUCLEOTIDE SEQUENCE [LARGE SCALE GENOMIC DNA]</scope>
    <source>
        <strain evidence="3">SQ149</strain>
    </source>
</reference>
<keyword evidence="1" id="KW-1133">Transmembrane helix</keyword>
<accession>A0ABY9TU71</accession>
<feature type="transmembrane region" description="Helical" evidence="1">
    <location>
        <begin position="6"/>
        <end position="27"/>
    </location>
</feature>
<keyword evidence="1" id="KW-0812">Transmembrane</keyword>
<name>A0ABY9TU71_9GAMM</name>
<evidence type="ECO:0000256" key="1">
    <source>
        <dbReference type="SAM" id="Phobius"/>
    </source>
</evidence>
<protein>
    <recommendedName>
        <fullName evidence="4">DUF4760 domain-containing protein</fullName>
    </recommendedName>
</protein>
<keyword evidence="3" id="KW-1185">Reference proteome</keyword>
<dbReference type="Proteomes" id="UP001258994">
    <property type="component" value="Chromosome"/>
</dbReference>
<sequence>MNWNAIIALSEVVGVIAIISSLIYVAAQIRQNTLIARATIIHSTNTAATRIPELIAQDAELAIIYRKGISGQSLDGVDLERFIALVEMYVIWLEDVDSQFDADLYFNDDDLDGVIDAMSYELMNWFSTPEVRKWWHQEAKQNYVPGFAIKMDKYIETD</sequence>
<evidence type="ECO:0008006" key="4">
    <source>
        <dbReference type="Google" id="ProtNLM"/>
    </source>
</evidence>
<evidence type="ECO:0000313" key="3">
    <source>
        <dbReference type="Proteomes" id="UP001258994"/>
    </source>
</evidence>
<keyword evidence="1" id="KW-0472">Membrane</keyword>
<proteinExistence type="predicted"/>
<evidence type="ECO:0000313" key="2">
    <source>
        <dbReference type="EMBL" id="WNC72362.1"/>
    </source>
</evidence>
<dbReference type="RefSeq" id="WP_348391482.1">
    <property type="nucleotide sequence ID" value="NZ_CP134145.1"/>
</dbReference>
<gene>
    <name evidence="2" type="ORF">RGQ13_19930</name>
</gene>
<organism evidence="2 3">
    <name type="scientific">Thalassotalea psychrophila</name>
    <dbReference type="NCBI Taxonomy" id="3065647"/>
    <lineage>
        <taxon>Bacteria</taxon>
        <taxon>Pseudomonadati</taxon>
        <taxon>Pseudomonadota</taxon>
        <taxon>Gammaproteobacteria</taxon>
        <taxon>Alteromonadales</taxon>
        <taxon>Colwelliaceae</taxon>
        <taxon>Thalassotalea</taxon>
    </lineage>
</organism>